<gene>
    <name evidence="7" type="ORF">GWO12_10560</name>
</gene>
<dbReference type="Proteomes" id="UP000702544">
    <property type="component" value="Unassembled WGS sequence"/>
</dbReference>
<evidence type="ECO:0000256" key="4">
    <source>
        <dbReference type="ARBA" id="ARBA00023136"/>
    </source>
</evidence>
<sequence length="779" mass="85046">MERIREVSCGADASRGRARRAAACLGMLGLALAAAFPSSTAAQTSARDTLPVVTDIDIEGNRAFEDDEILRSIATSSTGCKSVFLYPLCFLGLDEFKRISRLDRRELRTDVARIKVFYRRRGFRQAEVDTSIVRSDGRVKITFTVDEGEPILVRSVELTGLEGIEGAAEIGEDLPLVPGRPFSEIDLARSRNQIERELANRGYAEAAVLVEATVPASDSMGAHVTLNAESGSRYSIGAIDVSGTVELEDDDVIRLLSFRRGDVYSLDEIVRSQRNLYSMALFDYVDVRARPSANDSTMDVQVQVSEAKLRGIQFGAGVSTTECITIQAGWANRNFLGGTRTLEFNGQLSNIATRSLAQQFPCSQAGVETEEGLGGADVFNRINWVLRADFRQPWFLGTRNWLHLGLFTERQTLPGVYARTGVGGDVRFTREISRGTALTLTYRPTLDRVDEGSSDFLFCTNFLICDPADISVLEDPLRLSPLTLTVSRSRTDAVLSPTSGYRLTLEAETASRFTGSEWAYYRTQGELAWYQSIGNGSVLALRLRGGALRPIGSGIEGVEFTADREELTNPLKRQYAGGAYTVRGFGENLLGPKVLLANPREIDCFISDSTVVVTAQNTLVCDPNEAGLTSDEAVARAIGGLNSLVGNVELRMPLGSDRWSGVVFVDIGRVWSSGGDVPEAERLAWSPGLGIRYLSPVGPLRLDIGYNTSSGAQLLPVVTQLTGSERVVTPDGEEATVDPGTIVQLGDENNRVQKFRYDPFEGKSFVRRLVLHFSIGQAF</sequence>
<dbReference type="Pfam" id="PF01103">
    <property type="entry name" value="Omp85"/>
    <property type="match status" value="1"/>
</dbReference>
<accession>A0AAE4ZB21</accession>
<dbReference type="InterPro" id="IPR000184">
    <property type="entry name" value="Bac_surfAg_D15"/>
</dbReference>
<dbReference type="InterPro" id="IPR034746">
    <property type="entry name" value="POTRA"/>
</dbReference>
<evidence type="ECO:0000313" key="7">
    <source>
        <dbReference type="EMBL" id="NIR75531.1"/>
    </source>
</evidence>
<evidence type="ECO:0000256" key="2">
    <source>
        <dbReference type="ARBA" id="ARBA00022692"/>
    </source>
</evidence>
<keyword evidence="2" id="KW-0812">Transmembrane</keyword>
<protein>
    <submittedName>
        <fullName evidence="7">BamA/TamA family outer membrane protein</fullName>
    </submittedName>
</protein>
<evidence type="ECO:0000256" key="5">
    <source>
        <dbReference type="ARBA" id="ARBA00023237"/>
    </source>
</evidence>
<dbReference type="PANTHER" id="PTHR12815:SF47">
    <property type="entry name" value="TRANSLOCATION AND ASSEMBLY MODULE SUBUNIT TAMA"/>
    <property type="match status" value="1"/>
</dbReference>
<dbReference type="InterPro" id="IPR039910">
    <property type="entry name" value="D15-like"/>
</dbReference>
<dbReference type="Gene3D" id="3.10.20.310">
    <property type="entry name" value="membrane protein fhac"/>
    <property type="match status" value="2"/>
</dbReference>
<reference evidence="7 8" key="1">
    <citation type="submission" date="2020-01" db="EMBL/GenBank/DDBJ databases">
        <title>Genomes assembled from Gulf of Kutch pelagic sediment metagenomes.</title>
        <authorList>
            <person name="Chandrashekar M."/>
            <person name="Mahajan M.S."/>
            <person name="Dave K.J."/>
            <person name="Vatsa P."/>
            <person name="Nathani N.M."/>
        </authorList>
    </citation>
    <scope>NUCLEOTIDE SEQUENCE [LARGE SCALE GENOMIC DNA]</scope>
    <source>
        <strain evidence="7">KS3-K002</strain>
    </source>
</reference>
<keyword evidence="5" id="KW-0998">Cell outer membrane</keyword>
<dbReference type="InterPro" id="IPR010827">
    <property type="entry name" value="BamA/TamA_POTRA"/>
</dbReference>
<dbReference type="Gene3D" id="2.40.160.50">
    <property type="entry name" value="membrane protein fhac: a member of the omp85/tpsb transporter family"/>
    <property type="match status" value="1"/>
</dbReference>
<keyword evidence="3" id="KW-0732">Signal</keyword>
<proteinExistence type="predicted"/>
<evidence type="ECO:0000313" key="8">
    <source>
        <dbReference type="Proteomes" id="UP000702544"/>
    </source>
</evidence>
<feature type="domain" description="POTRA" evidence="6">
    <location>
        <begin position="234"/>
        <end position="307"/>
    </location>
</feature>
<keyword evidence="4" id="KW-0472">Membrane</keyword>
<evidence type="ECO:0000259" key="6">
    <source>
        <dbReference type="PROSITE" id="PS51779"/>
    </source>
</evidence>
<dbReference type="PANTHER" id="PTHR12815">
    <property type="entry name" value="SORTING AND ASSEMBLY MACHINERY SAMM50 PROTEIN FAMILY MEMBER"/>
    <property type="match status" value="1"/>
</dbReference>
<comment type="caution">
    <text evidence="7">The sequence shown here is derived from an EMBL/GenBank/DDBJ whole genome shotgun (WGS) entry which is preliminary data.</text>
</comment>
<dbReference type="Pfam" id="PF07244">
    <property type="entry name" value="POTRA"/>
    <property type="match status" value="3"/>
</dbReference>
<evidence type="ECO:0000256" key="1">
    <source>
        <dbReference type="ARBA" id="ARBA00004370"/>
    </source>
</evidence>
<name>A0AAE4ZB21_9BACT</name>
<dbReference type="GO" id="GO:0019867">
    <property type="term" value="C:outer membrane"/>
    <property type="evidence" value="ECO:0007669"/>
    <property type="project" value="InterPro"/>
</dbReference>
<dbReference type="EMBL" id="JAACAK010000083">
    <property type="protein sequence ID" value="NIR75531.1"/>
    <property type="molecule type" value="Genomic_DNA"/>
</dbReference>
<dbReference type="PROSITE" id="PS51779">
    <property type="entry name" value="POTRA"/>
    <property type="match status" value="1"/>
</dbReference>
<dbReference type="AlphaFoldDB" id="A0AAE4ZB21"/>
<comment type="subcellular location">
    <subcellularLocation>
        <location evidence="1">Membrane</location>
    </subcellularLocation>
</comment>
<organism evidence="7 8">
    <name type="scientific">Candidatus Kutchimonas denitrificans</name>
    <dbReference type="NCBI Taxonomy" id="3056748"/>
    <lineage>
        <taxon>Bacteria</taxon>
        <taxon>Pseudomonadati</taxon>
        <taxon>Gemmatimonadota</taxon>
        <taxon>Gemmatimonadia</taxon>
        <taxon>Candidatus Palauibacterales</taxon>
        <taxon>Candidatus Palauibacteraceae</taxon>
        <taxon>Candidatus Kutchimonas</taxon>
    </lineage>
</organism>
<evidence type="ECO:0000256" key="3">
    <source>
        <dbReference type="ARBA" id="ARBA00022729"/>
    </source>
</evidence>